<feature type="region of interest" description="Disordered" evidence="1">
    <location>
        <begin position="1"/>
        <end position="42"/>
    </location>
</feature>
<accession>A0A4Y2VR23</accession>
<dbReference type="Proteomes" id="UP000499080">
    <property type="component" value="Unassembled WGS sequence"/>
</dbReference>
<name>A0A4Y2VR23_ARAVE</name>
<keyword evidence="3" id="KW-1185">Reference proteome</keyword>
<evidence type="ECO:0000313" key="2">
    <source>
        <dbReference type="EMBL" id="GBO27833.1"/>
    </source>
</evidence>
<gene>
    <name evidence="2" type="ORF">AVEN_252026_1</name>
</gene>
<dbReference type="EMBL" id="BGPR01050878">
    <property type="protein sequence ID" value="GBO27833.1"/>
    <property type="molecule type" value="Genomic_DNA"/>
</dbReference>
<reference evidence="2 3" key="1">
    <citation type="journal article" date="2019" name="Sci. Rep.">
        <title>Orb-weaving spider Araneus ventricosus genome elucidates the spidroin gene catalogue.</title>
        <authorList>
            <person name="Kono N."/>
            <person name="Nakamura H."/>
            <person name="Ohtoshi R."/>
            <person name="Moran D.A.P."/>
            <person name="Shinohara A."/>
            <person name="Yoshida Y."/>
            <person name="Fujiwara M."/>
            <person name="Mori M."/>
            <person name="Tomita M."/>
            <person name="Arakawa K."/>
        </authorList>
    </citation>
    <scope>NUCLEOTIDE SEQUENCE [LARGE SCALE GENOMIC DNA]</scope>
</reference>
<dbReference type="OrthoDB" id="10022108at2759"/>
<evidence type="ECO:0000313" key="3">
    <source>
        <dbReference type="Proteomes" id="UP000499080"/>
    </source>
</evidence>
<dbReference type="AlphaFoldDB" id="A0A4Y2VR23"/>
<comment type="caution">
    <text evidence="2">The sequence shown here is derived from an EMBL/GenBank/DDBJ whole genome shotgun (WGS) entry which is preliminary data.</text>
</comment>
<feature type="compositionally biased region" description="Low complexity" evidence="1">
    <location>
        <begin position="30"/>
        <end position="42"/>
    </location>
</feature>
<feature type="compositionally biased region" description="Polar residues" evidence="1">
    <location>
        <begin position="18"/>
        <end position="29"/>
    </location>
</feature>
<evidence type="ECO:0000256" key="1">
    <source>
        <dbReference type="SAM" id="MobiDB-lite"/>
    </source>
</evidence>
<evidence type="ECO:0008006" key="4">
    <source>
        <dbReference type="Google" id="ProtNLM"/>
    </source>
</evidence>
<protein>
    <recommendedName>
        <fullName evidence="4">CCHC-type domain-containing protein</fullName>
    </recommendedName>
</protein>
<sequence>MTRKKRQSQKPDTKGSEDQQVYLQRTRTNSTSSSVSATSSVMSIDTTSYDDATIEELFTSLRELINGGTTSNGQDSQTRYRAYLKMDLQMKANKLVDAIEFKHYRFPSCTEETAETGCNTTADTRNIGTQVDTKPEATQQEKQTASISSYAHMLKKKLVIPKQKPKTPTILIYHKEQEQATTEGTTPRKPNIETLLGKELSCQEVRLHNIKKVRNEGIAISCKDENDIKTLMERIQKSDTLKEKITSRLPAKRHPSIIIYDVSNETTDEEIQASLKYYAGIEKDLKLRFKLRGRAPETSHWILEAPAEEFHKIIPVEKISINWEIHNVKEFYHIQRCNNCHEFGHTAAKCSSTRPFCGYCALRHSTSKCRSWHPRCINCEPSNATKGTRFRTDHPASALNCPTYKKEIQTYRSTRYY</sequence>
<organism evidence="2 3">
    <name type="scientific">Araneus ventricosus</name>
    <name type="common">Orbweaver spider</name>
    <name type="synonym">Epeira ventricosa</name>
    <dbReference type="NCBI Taxonomy" id="182803"/>
    <lineage>
        <taxon>Eukaryota</taxon>
        <taxon>Metazoa</taxon>
        <taxon>Ecdysozoa</taxon>
        <taxon>Arthropoda</taxon>
        <taxon>Chelicerata</taxon>
        <taxon>Arachnida</taxon>
        <taxon>Araneae</taxon>
        <taxon>Araneomorphae</taxon>
        <taxon>Entelegynae</taxon>
        <taxon>Araneoidea</taxon>
        <taxon>Araneidae</taxon>
        <taxon>Araneus</taxon>
    </lineage>
</organism>
<proteinExistence type="predicted"/>